<dbReference type="Pfam" id="PF00353">
    <property type="entry name" value="HemolysinCabind"/>
    <property type="match status" value="17"/>
</dbReference>
<dbReference type="SUPFAM" id="SSF82171">
    <property type="entry name" value="DPP6 N-terminal domain-like"/>
    <property type="match status" value="1"/>
</dbReference>
<dbReference type="InterPro" id="IPR018511">
    <property type="entry name" value="Hemolysin-typ_Ca-bd_CS"/>
</dbReference>
<reference evidence="10" key="2">
    <citation type="journal article" date="2017" name="Plant Physiol. Biochem.">
        <title>Differential oxidative and antioxidative response of duckweed Lemna minor toward plant growth promoting/inhibiting bacteria.</title>
        <authorList>
            <person name="Ishizawa H."/>
            <person name="Kuroda M."/>
            <person name="Morikawa M."/>
            <person name="Ike M."/>
        </authorList>
    </citation>
    <scope>NUCLEOTIDE SEQUENCE [LARGE SCALE GENOMIC DNA]</scope>
    <source>
        <strain evidence="10">M6</strain>
    </source>
</reference>
<dbReference type="PANTHER" id="PTHR38340">
    <property type="entry name" value="S-LAYER PROTEIN"/>
    <property type="match status" value="1"/>
</dbReference>
<protein>
    <submittedName>
        <fullName evidence="9">Alkaline phosphatase</fullName>
        <ecNumber evidence="9">3.1.3.1</ecNumber>
    </submittedName>
</protein>
<dbReference type="PROSITE" id="PS00330">
    <property type="entry name" value="HEMOLYSIN_CALCIUM"/>
    <property type="match status" value="13"/>
</dbReference>
<evidence type="ECO:0000256" key="5">
    <source>
        <dbReference type="ARBA" id="ARBA00022737"/>
    </source>
</evidence>
<dbReference type="GO" id="GO:0005576">
    <property type="term" value="C:extracellular region"/>
    <property type="evidence" value="ECO:0007669"/>
    <property type="project" value="UniProtKB-SubCell"/>
</dbReference>
<dbReference type="GO" id="GO:0016020">
    <property type="term" value="C:membrane"/>
    <property type="evidence" value="ECO:0007669"/>
    <property type="project" value="UniProtKB-SubCell"/>
</dbReference>
<dbReference type="Gene3D" id="2.120.10.30">
    <property type="entry name" value="TolB, C-terminal domain"/>
    <property type="match status" value="1"/>
</dbReference>
<dbReference type="InterPro" id="IPR011049">
    <property type="entry name" value="Serralysin-like_metalloprot_C"/>
</dbReference>
<dbReference type="PRINTS" id="PR00313">
    <property type="entry name" value="CABNDNGRPT"/>
</dbReference>
<dbReference type="GO" id="GO:0005509">
    <property type="term" value="F:calcium ion binding"/>
    <property type="evidence" value="ECO:0007669"/>
    <property type="project" value="InterPro"/>
</dbReference>
<dbReference type="InterPro" id="IPR001343">
    <property type="entry name" value="Hemolysn_Ca-bd"/>
</dbReference>
<evidence type="ECO:0000256" key="7">
    <source>
        <dbReference type="ARBA" id="ARBA00023136"/>
    </source>
</evidence>
<evidence type="ECO:0000256" key="6">
    <source>
        <dbReference type="ARBA" id="ARBA00023026"/>
    </source>
</evidence>
<dbReference type="GO" id="GO:0004035">
    <property type="term" value="F:alkaline phosphatase activity"/>
    <property type="evidence" value="ECO:0007669"/>
    <property type="project" value="UniProtKB-EC"/>
</dbReference>
<evidence type="ECO:0000313" key="9">
    <source>
        <dbReference type="EMBL" id="BBF81321.1"/>
    </source>
</evidence>
<keyword evidence="9" id="KW-0378">Hydrolase</keyword>
<dbReference type="PRINTS" id="PR01488">
    <property type="entry name" value="RTXTOXINA"/>
</dbReference>
<dbReference type="InterPro" id="IPR011042">
    <property type="entry name" value="6-blade_b-propeller_TolB-like"/>
</dbReference>
<dbReference type="Proteomes" id="UP000278756">
    <property type="component" value="Chromosome 1"/>
</dbReference>
<sequence length="1571" mass="161512">MVLYTSRDAIMASASNRAETAQVTTGTDGDDVLTGGDVYQANATPVSVTPAGTVGDAASYRPVMSGDGKFVLFTSQASNLVAGDTAGTEDLFMRNLETGETLRVNVDGTGNRVNVDDGGYRSTAADYVFSPDNTKVYFVATEKTPTNSYVDYIYVRDLITNTLTKVPGAAANQTVGVELGGLQISADGRTLYYGSNNNAEHPGAAYTNNIYSRDIITGQIKLLSGFNLASNNSGSVSGSGLPFSVSDDGRWLVFSSASRLSADDVNDQTDFYLRNLVTGETRTIASGFRLNGTPYWTSYAEISADGKKIVFISKVPDIAANANGTGIFVMDVASGAITTIASQIDPWAAETPVHFVGNTHLIAYVGQGASIAGVENSTMLDLLVTDIETLETRTVAYNYRLPDLLDNLSLGFSGSDDGSRLALATVPNSSTSVPGTHIPGDKNGAADVIVVDPRQEAVLGGNDTLIGGNGNDTLYGLGGNDRLEGGSGNDRLIGGRENDTLIGGAGDDVYVFDTVKAFSGEPRFGAFNKDTVIDSEGLNTILITGGATEADIIYEVVGNDLYIAVREFGYPEPTASQAQHRIRIVDGIINPIAYIQFDGSPPRLVLNGTAGNDTLSGDGGDDRIDGGAGADTLNGRSGHDTYFVDNVGDVVAELSPEGIDYGGTDTVYASVDFTLHTTIERLRLSGTANINGTGNGSANWLIGNSGNNTLIGLGGDDLLAGGAGDDRLEGGDGADTLLGGAGADQLIGGAGNDTADYSDATTQVAAFLNNVAGNRNDAAGDTYTGIERLRGSAFNDILGGDHQSNSIYGGDGNDYLYGYEEGDSLYGGDGDDILEGGAGSDGIDGGAGYDIASYRNATKGIIINTNVPDLLNTNAGEALGDRMSNIEAVWGSDFADTIVHAFGAIYGFGGDDRLTAYSGDEYIDGGTGADTLIGGAGNDTYVVDNVGDVVIEADLQGANDLVLASINYTLGESVENLTLTGTADLSGIGNVKANILRGNAGNNSLRGGGGNDTLFGGDGDDTAVFTGRAEDYTIVASRDGFVVTDKRYGGDGSDILVGIERAQFSDGEVVLGNIVTLPLLKGTSAADIMVGSDDSERLEGGDGDDYIVGRGGNDLLMGGIGGDILLGDTGNDRLYGEVGNDHLYGGDGNDILYGGADADRLIGGAGADRLNGEDGDDVMFGEEGDDVLEGGDGYAYLHGGDGDDIVRGGRNGDFVIGGNGIDQLYGGDDSDQLYGDAGNDSLFGENGDDFFAGGTGNDQIYGGAGNDTAFAQDGTDILDGGDGNDNLYGQGGSDTLYGGSGDDLLMGGDDSDALEGGLGKDSLYGESGDDTLSGQEDDDLLVGGVGKDILYGGTGNDVLYGQGDNDTIYGDAGNDSLIGGQGNDILRGGDGDDFLTGEDSDDSIWAGAGNDVLYGGEHQDTLFGEDGNDFLFGQNGEDTLYGGFGSDVLDGGAHNDRIEGGADSDTVTGGGGADIFVFSSQFGTDTVRDFNAAEGDRIQLTLGSASLRLVSGTNFFAGSGVGPKTAVVTVYYDTDTGILYYDGDGTGSEAAIQLARFDNKPSLSADHFVYS</sequence>
<evidence type="ECO:0000256" key="3">
    <source>
        <dbReference type="ARBA" id="ARBA00022525"/>
    </source>
</evidence>
<dbReference type="InterPro" id="IPR003995">
    <property type="entry name" value="RTX_toxin_determinant-A"/>
</dbReference>
<dbReference type="PANTHER" id="PTHR38340:SF1">
    <property type="entry name" value="S-LAYER PROTEIN"/>
    <property type="match status" value="1"/>
</dbReference>
<reference evidence="10" key="1">
    <citation type="journal article" date="2017" name="Biotechnol. Biofuels">
        <title>Evaluation of environmental bacterial communities as a factor affecting the growth of duckweed Lemna minor.</title>
        <authorList>
            <person name="Ishizawa H."/>
            <person name="Kuroda M."/>
            <person name="Morikawa M."/>
            <person name="Ike M."/>
        </authorList>
    </citation>
    <scope>NUCLEOTIDE SEQUENCE [LARGE SCALE GENOMIC DNA]</scope>
    <source>
        <strain evidence="10">M6</strain>
    </source>
</reference>
<evidence type="ECO:0000256" key="1">
    <source>
        <dbReference type="ARBA" id="ARBA00004370"/>
    </source>
</evidence>
<keyword evidence="4" id="KW-0800">Toxin</keyword>
<organism evidence="9 10">
    <name type="scientific">Asticcacaulis excentricus</name>
    <dbReference type="NCBI Taxonomy" id="78587"/>
    <lineage>
        <taxon>Bacteria</taxon>
        <taxon>Pseudomonadati</taxon>
        <taxon>Pseudomonadota</taxon>
        <taxon>Alphaproteobacteria</taxon>
        <taxon>Caulobacterales</taxon>
        <taxon>Caulobacteraceae</taxon>
        <taxon>Asticcacaulis</taxon>
    </lineage>
</organism>
<dbReference type="SUPFAM" id="SSF51120">
    <property type="entry name" value="beta-Roll"/>
    <property type="match status" value="9"/>
</dbReference>
<proteinExistence type="predicted"/>
<dbReference type="Gene3D" id="2.150.10.10">
    <property type="entry name" value="Serralysin-like metalloprotease, C-terminal"/>
    <property type="match status" value="11"/>
</dbReference>
<keyword evidence="6" id="KW-0843">Virulence</keyword>
<evidence type="ECO:0000256" key="2">
    <source>
        <dbReference type="ARBA" id="ARBA00004613"/>
    </source>
</evidence>
<dbReference type="InterPro" id="IPR050557">
    <property type="entry name" value="RTX_toxin/Mannuronan_C5-epim"/>
</dbReference>
<keyword evidence="5" id="KW-0677">Repeat</keyword>
<evidence type="ECO:0000256" key="8">
    <source>
        <dbReference type="SAM" id="MobiDB-lite"/>
    </source>
</evidence>
<name>A0A3G9G667_9CAUL</name>
<dbReference type="GO" id="GO:0090729">
    <property type="term" value="F:toxin activity"/>
    <property type="evidence" value="ECO:0007669"/>
    <property type="project" value="UniProtKB-KW"/>
</dbReference>
<accession>A0A3G9G667</accession>
<evidence type="ECO:0000313" key="10">
    <source>
        <dbReference type="Proteomes" id="UP000278756"/>
    </source>
</evidence>
<gene>
    <name evidence="9" type="ORF">EM6_1919</name>
</gene>
<evidence type="ECO:0000256" key="4">
    <source>
        <dbReference type="ARBA" id="ARBA00022656"/>
    </source>
</evidence>
<dbReference type="EC" id="3.1.3.1" evidence="9"/>
<feature type="region of interest" description="Disordered" evidence="8">
    <location>
        <begin position="1299"/>
        <end position="1336"/>
    </location>
</feature>
<dbReference type="EMBL" id="AP018827">
    <property type="protein sequence ID" value="BBF81321.1"/>
    <property type="molecule type" value="Genomic_DNA"/>
</dbReference>
<keyword evidence="7" id="KW-0472">Membrane</keyword>
<comment type="subcellular location">
    <subcellularLocation>
        <location evidence="1">Membrane</location>
    </subcellularLocation>
    <subcellularLocation>
        <location evidence="2">Secreted</location>
    </subcellularLocation>
</comment>
<keyword evidence="3" id="KW-0964">Secreted</keyword>